<proteinExistence type="predicted"/>
<protein>
    <submittedName>
        <fullName evidence="1">Uncharacterized protein</fullName>
    </submittedName>
</protein>
<name>A0ACC2D1R5_DIPCM</name>
<sequence length="303" mass="33033">MDSMQAAGIIFVWILISSLIFCSHTVGSRIGLNYGRVADNLPPPDEVAKLVQSLKVDHVRIFDANAAVLTAFANTGIRLTICVPNDQIALIGSDHAAGLDRFIKVSTSHSLDVLGSRFPPSAASFSSQWSQSIMQPMLDFLSTTGSFYMLNMYPYLVYQEERSKGVPLDYALIRPSGFFKLDTLNGIRYVSMFDEIVDAVVSAMADLGHGELPIVVSETGWPTVGDESEVGASIENAVTYNTNLVSRINQNPPVGTQLKPGMPLQAFIFALFNEDQKPGPASERNWGLFYPNMAPVYGIDLTA</sequence>
<organism evidence="1 2">
    <name type="scientific">Diphasiastrum complanatum</name>
    <name type="common">Issler's clubmoss</name>
    <name type="synonym">Lycopodium complanatum</name>
    <dbReference type="NCBI Taxonomy" id="34168"/>
    <lineage>
        <taxon>Eukaryota</taxon>
        <taxon>Viridiplantae</taxon>
        <taxon>Streptophyta</taxon>
        <taxon>Embryophyta</taxon>
        <taxon>Tracheophyta</taxon>
        <taxon>Lycopodiopsida</taxon>
        <taxon>Lycopodiales</taxon>
        <taxon>Lycopodiaceae</taxon>
        <taxon>Lycopodioideae</taxon>
        <taxon>Diphasiastrum</taxon>
    </lineage>
</organism>
<reference evidence="2" key="1">
    <citation type="journal article" date="2024" name="Proc. Natl. Acad. Sci. U.S.A.">
        <title>Extraordinary preservation of gene collinearity over three hundred million years revealed in homosporous lycophytes.</title>
        <authorList>
            <person name="Li C."/>
            <person name="Wickell D."/>
            <person name="Kuo L.Y."/>
            <person name="Chen X."/>
            <person name="Nie B."/>
            <person name="Liao X."/>
            <person name="Peng D."/>
            <person name="Ji J."/>
            <person name="Jenkins J."/>
            <person name="Williams M."/>
            <person name="Shu S."/>
            <person name="Plott C."/>
            <person name="Barry K."/>
            <person name="Rajasekar S."/>
            <person name="Grimwood J."/>
            <person name="Han X."/>
            <person name="Sun S."/>
            <person name="Hou Z."/>
            <person name="He W."/>
            <person name="Dai G."/>
            <person name="Sun C."/>
            <person name="Schmutz J."/>
            <person name="Leebens-Mack J.H."/>
            <person name="Li F.W."/>
            <person name="Wang L."/>
        </authorList>
    </citation>
    <scope>NUCLEOTIDE SEQUENCE [LARGE SCALE GENOMIC DNA]</scope>
    <source>
        <strain evidence="2">cv. PW_Plant_1</strain>
    </source>
</reference>
<dbReference type="Proteomes" id="UP001162992">
    <property type="component" value="Chromosome 7"/>
</dbReference>
<evidence type="ECO:0000313" key="1">
    <source>
        <dbReference type="EMBL" id="KAJ7548178.1"/>
    </source>
</evidence>
<dbReference type="EMBL" id="CM055098">
    <property type="protein sequence ID" value="KAJ7548178.1"/>
    <property type="molecule type" value="Genomic_DNA"/>
</dbReference>
<comment type="caution">
    <text evidence="1">The sequence shown here is derived from an EMBL/GenBank/DDBJ whole genome shotgun (WGS) entry which is preliminary data.</text>
</comment>
<keyword evidence="2" id="KW-1185">Reference proteome</keyword>
<evidence type="ECO:0000313" key="2">
    <source>
        <dbReference type="Proteomes" id="UP001162992"/>
    </source>
</evidence>
<accession>A0ACC2D1R5</accession>
<gene>
    <name evidence="1" type="ORF">O6H91_07G001200</name>
</gene>